<keyword evidence="2" id="KW-1185">Reference proteome</keyword>
<protein>
    <submittedName>
        <fullName evidence="1">Uncharacterized protein</fullName>
    </submittedName>
</protein>
<sequence length="133" mass="15076">MPLQSDFCLKSRPHSPAPELLRVSRSLRGHYFPSTPVWERVRGELLASLPAGENGGRQLKKGLTGHFYWCCEMQNGLKRVQSCLLKIPRDRIDPSRSSCKSGLSGTRTNINFPFLLKSAFLISRKSIWAYLNL</sequence>
<gene>
    <name evidence="1" type="ORF">CHARACLAT_006774</name>
</gene>
<evidence type="ECO:0000313" key="1">
    <source>
        <dbReference type="EMBL" id="MED6289811.1"/>
    </source>
</evidence>
<dbReference type="EMBL" id="JAHUTJ010065935">
    <property type="protein sequence ID" value="MED6289811.1"/>
    <property type="molecule type" value="Genomic_DNA"/>
</dbReference>
<evidence type="ECO:0000313" key="2">
    <source>
        <dbReference type="Proteomes" id="UP001352852"/>
    </source>
</evidence>
<comment type="caution">
    <text evidence="1">The sequence shown here is derived from an EMBL/GenBank/DDBJ whole genome shotgun (WGS) entry which is preliminary data.</text>
</comment>
<organism evidence="1 2">
    <name type="scientific">Characodon lateralis</name>
    <dbReference type="NCBI Taxonomy" id="208331"/>
    <lineage>
        <taxon>Eukaryota</taxon>
        <taxon>Metazoa</taxon>
        <taxon>Chordata</taxon>
        <taxon>Craniata</taxon>
        <taxon>Vertebrata</taxon>
        <taxon>Euteleostomi</taxon>
        <taxon>Actinopterygii</taxon>
        <taxon>Neopterygii</taxon>
        <taxon>Teleostei</taxon>
        <taxon>Neoteleostei</taxon>
        <taxon>Acanthomorphata</taxon>
        <taxon>Ovalentaria</taxon>
        <taxon>Atherinomorphae</taxon>
        <taxon>Cyprinodontiformes</taxon>
        <taxon>Goodeidae</taxon>
        <taxon>Characodon</taxon>
    </lineage>
</organism>
<accession>A0ABU7ERZ3</accession>
<proteinExistence type="predicted"/>
<reference evidence="1 2" key="1">
    <citation type="submission" date="2021-06" db="EMBL/GenBank/DDBJ databases">
        <authorList>
            <person name="Palmer J.M."/>
        </authorList>
    </citation>
    <scope>NUCLEOTIDE SEQUENCE [LARGE SCALE GENOMIC DNA]</scope>
    <source>
        <strain evidence="1 2">CL_MEX2019</strain>
        <tissue evidence="1">Muscle</tissue>
    </source>
</reference>
<dbReference type="Proteomes" id="UP001352852">
    <property type="component" value="Unassembled WGS sequence"/>
</dbReference>
<name>A0ABU7ERZ3_9TELE</name>